<gene>
    <name evidence="8" type="ORF">E5162_01670</name>
</gene>
<sequence>MKAWATIASIFLIAVTLTACQTIQGAGRDIQNAGEALESAVD</sequence>
<dbReference type="Proteomes" id="UP000305451">
    <property type="component" value="Unassembled WGS sequence"/>
</dbReference>
<keyword evidence="5" id="KW-0564">Palmitate</keyword>
<proteinExistence type="inferred from homology"/>
<dbReference type="PROSITE" id="PS51257">
    <property type="entry name" value="PROKAR_LIPOPROTEIN"/>
    <property type="match status" value="1"/>
</dbReference>
<dbReference type="GO" id="GO:0009636">
    <property type="term" value="P:response to toxic substance"/>
    <property type="evidence" value="ECO:0007669"/>
    <property type="project" value="InterPro"/>
</dbReference>
<dbReference type="GO" id="GO:0016020">
    <property type="term" value="C:membrane"/>
    <property type="evidence" value="ECO:0007669"/>
    <property type="project" value="InterPro"/>
</dbReference>
<comment type="caution">
    <text evidence="8">The sequence shown here is derived from an EMBL/GenBank/DDBJ whole genome shotgun (WGS) entry which is preliminary data.</text>
</comment>
<reference evidence="8 9" key="1">
    <citation type="journal article" date="2013" name="Int. J. Syst. Evol. Microbiol.">
        <title>Marinicauda pacifica gen. nov., sp. nov., a prosthecate alphaproteobacterium of the family Hyphomonadaceae isolated from deep seawater.</title>
        <authorList>
            <person name="Zhang X.Y."/>
            <person name="Li G.W."/>
            <person name="Wang C.S."/>
            <person name="Zhang Y.J."/>
            <person name="Xu X.W."/>
            <person name="Li H."/>
            <person name="Liu A."/>
            <person name="Liu C."/>
            <person name="Xie B.B."/>
            <person name="Qin Q.L."/>
            <person name="Xu Z."/>
            <person name="Chen X.L."/>
            <person name="Zhou B.C."/>
            <person name="Zhang Y.Z."/>
        </authorList>
    </citation>
    <scope>NUCLEOTIDE SEQUENCE [LARGE SCALE GENOMIC DNA]</scope>
    <source>
        <strain evidence="8 9">P-1 km-3</strain>
    </source>
</reference>
<keyword evidence="2" id="KW-1003">Cell membrane</keyword>
<keyword evidence="4" id="KW-0472">Membrane</keyword>
<evidence type="ECO:0000313" key="9">
    <source>
        <dbReference type="Proteomes" id="UP000305451"/>
    </source>
</evidence>
<dbReference type="EMBL" id="SRXV01000001">
    <property type="protein sequence ID" value="TGY94023.1"/>
    <property type="molecule type" value="Genomic_DNA"/>
</dbReference>
<evidence type="ECO:0000256" key="1">
    <source>
        <dbReference type="ARBA" id="ARBA00010296"/>
    </source>
</evidence>
<keyword evidence="6 8" id="KW-0449">Lipoprotein</keyword>
<dbReference type="OrthoDB" id="7363288at2"/>
<organism evidence="8 9">
    <name type="scientific">Marinicauda pacifica</name>
    <dbReference type="NCBI Taxonomy" id="1133559"/>
    <lineage>
        <taxon>Bacteria</taxon>
        <taxon>Pseudomonadati</taxon>
        <taxon>Pseudomonadota</taxon>
        <taxon>Alphaproteobacteria</taxon>
        <taxon>Maricaulales</taxon>
        <taxon>Maricaulaceae</taxon>
        <taxon>Marinicauda</taxon>
    </lineage>
</organism>
<evidence type="ECO:0000313" key="8">
    <source>
        <dbReference type="EMBL" id="TGY94023.1"/>
    </source>
</evidence>
<comment type="similarity">
    <text evidence="1">Belongs to the EcnA/EcnB lipoprotein family.</text>
</comment>
<accession>A0A4S2HDU2</accession>
<evidence type="ECO:0000256" key="2">
    <source>
        <dbReference type="ARBA" id="ARBA00022475"/>
    </source>
</evidence>
<dbReference type="InterPro" id="IPR012556">
    <property type="entry name" value="Entericidin"/>
</dbReference>
<dbReference type="Pfam" id="PF08085">
    <property type="entry name" value="Entericidin"/>
    <property type="match status" value="1"/>
</dbReference>
<keyword evidence="3 7" id="KW-0732">Signal</keyword>
<dbReference type="RefSeq" id="WP_135943218.1">
    <property type="nucleotide sequence ID" value="NZ_BMEI01000001.1"/>
</dbReference>
<evidence type="ECO:0000256" key="7">
    <source>
        <dbReference type="SAM" id="SignalP"/>
    </source>
</evidence>
<evidence type="ECO:0000256" key="5">
    <source>
        <dbReference type="ARBA" id="ARBA00023139"/>
    </source>
</evidence>
<feature type="chain" id="PRO_5020677050" evidence="7">
    <location>
        <begin position="20"/>
        <end position="42"/>
    </location>
</feature>
<evidence type="ECO:0000256" key="3">
    <source>
        <dbReference type="ARBA" id="ARBA00022729"/>
    </source>
</evidence>
<name>A0A4S2HDU2_9PROT</name>
<feature type="signal peptide" evidence="7">
    <location>
        <begin position="1"/>
        <end position="19"/>
    </location>
</feature>
<evidence type="ECO:0000256" key="6">
    <source>
        <dbReference type="ARBA" id="ARBA00023288"/>
    </source>
</evidence>
<keyword evidence="9" id="KW-1185">Reference proteome</keyword>
<evidence type="ECO:0000256" key="4">
    <source>
        <dbReference type="ARBA" id="ARBA00023136"/>
    </source>
</evidence>
<protein>
    <submittedName>
        <fullName evidence="8">Entericidin A/B family lipoprotein</fullName>
    </submittedName>
</protein>
<dbReference type="AlphaFoldDB" id="A0A4S2HDU2"/>